<dbReference type="Proteomes" id="UP001305647">
    <property type="component" value="Unassembled WGS sequence"/>
</dbReference>
<evidence type="ECO:0000313" key="3">
    <source>
        <dbReference type="Proteomes" id="UP001305647"/>
    </source>
</evidence>
<protein>
    <submittedName>
        <fullName evidence="2">Uncharacterized protein</fullName>
    </submittedName>
</protein>
<feature type="compositionally biased region" description="Basic and acidic residues" evidence="1">
    <location>
        <begin position="62"/>
        <end position="79"/>
    </location>
</feature>
<organism evidence="2 3">
    <name type="scientific">Parathielavia hyrcaniae</name>
    <dbReference type="NCBI Taxonomy" id="113614"/>
    <lineage>
        <taxon>Eukaryota</taxon>
        <taxon>Fungi</taxon>
        <taxon>Dikarya</taxon>
        <taxon>Ascomycota</taxon>
        <taxon>Pezizomycotina</taxon>
        <taxon>Sordariomycetes</taxon>
        <taxon>Sordariomycetidae</taxon>
        <taxon>Sordariales</taxon>
        <taxon>Chaetomiaceae</taxon>
        <taxon>Parathielavia</taxon>
    </lineage>
</organism>
<reference evidence="2" key="2">
    <citation type="submission" date="2023-05" db="EMBL/GenBank/DDBJ databases">
        <authorList>
            <consortium name="Lawrence Berkeley National Laboratory"/>
            <person name="Steindorff A."/>
            <person name="Hensen N."/>
            <person name="Bonometti L."/>
            <person name="Westerberg I."/>
            <person name="Brannstrom I.O."/>
            <person name="Guillou S."/>
            <person name="Cros-Aarteil S."/>
            <person name="Calhoun S."/>
            <person name="Haridas S."/>
            <person name="Kuo A."/>
            <person name="Mondo S."/>
            <person name="Pangilinan J."/>
            <person name="Riley R."/>
            <person name="Labutti K."/>
            <person name="Andreopoulos B."/>
            <person name="Lipzen A."/>
            <person name="Chen C."/>
            <person name="Yanf M."/>
            <person name="Daum C."/>
            <person name="Ng V."/>
            <person name="Clum A."/>
            <person name="Ohm R."/>
            <person name="Martin F."/>
            <person name="Silar P."/>
            <person name="Natvig D."/>
            <person name="Lalanne C."/>
            <person name="Gautier V."/>
            <person name="Ament-Velasquez S.L."/>
            <person name="Kruys A."/>
            <person name="Hutchinson M.I."/>
            <person name="Powell A.J."/>
            <person name="Barry K."/>
            <person name="Miller A.N."/>
            <person name="Grigoriev I.V."/>
            <person name="Debuchy R."/>
            <person name="Gladieux P."/>
            <person name="Thoren M.H."/>
            <person name="Johannesson H."/>
        </authorList>
    </citation>
    <scope>NUCLEOTIDE SEQUENCE</scope>
    <source>
        <strain evidence="2">CBS 757.83</strain>
    </source>
</reference>
<gene>
    <name evidence="2" type="ORF">N658DRAFT_205702</name>
</gene>
<evidence type="ECO:0000313" key="2">
    <source>
        <dbReference type="EMBL" id="KAK4098887.1"/>
    </source>
</evidence>
<keyword evidence="3" id="KW-1185">Reference proteome</keyword>
<evidence type="ECO:0000256" key="1">
    <source>
        <dbReference type="SAM" id="MobiDB-lite"/>
    </source>
</evidence>
<dbReference type="AlphaFoldDB" id="A0AAN6Q0P8"/>
<reference evidence="2" key="1">
    <citation type="journal article" date="2023" name="Mol. Phylogenet. Evol.">
        <title>Genome-scale phylogeny and comparative genomics of the fungal order Sordariales.</title>
        <authorList>
            <person name="Hensen N."/>
            <person name="Bonometti L."/>
            <person name="Westerberg I."/>
            <person name="Brannstrom I.O."/>
            <person name="Guillou S."/>
            <person name="Cros-Aarteil S."/>
            <person name="Calhoun S."/>
            <person name="Haridas S."/>
            <person name="Kuo A."/>
            <person name="Mondo S."/>
            <person name="Pangilinan J."/>
            <person name="Riley R."/>
            <person name="LaButti K."/>
            <person name="Andreopoulos B."/>
            <person name="Lipzen A."/>
            <person name="Chen C."/>
            <person name="Yan M."/>
            <person name="Daum C."/>
            <person name="Ng V."/>
            <person name="Clum A."/>
            <person name="Steindorff A."/>
            <person name="Ohm R.A."/>
            <person name="Martin F."/>
            <person name="Silar P."/>
            <person name="Natvig D.O."/>
            <person name="Lalanne C."/>
            <person name="Gautier V."/>
            <person name="Ament-Velasquez S.L."/>
            <person name="Kruys A."/>
            <person name="Hutchinson M.I."/>
            <person name="Powell A.J."/>
            <person name="Barry K."/>
            <person name="Miller A.N."/>
            <person name="Grigoriev I.V."/>
            <person name="Debuchy R."/>
            <person name="Gladieux P."/>
            <person name="Hiltunen Thoren M."/>
            <person name="Johannesson H."/>
        </authorList>
    </citation>
    <scope>NUCLEOTIDE SEQUENCE</scope>
    <source>
        <strain evidence="2">CBS 757.83</strain>
    </source>
</reference>
<feature type="compositionally biased region" description="Polar residues" evidence="1">
    <location>
        <begin position="14"/>
        <end position="29"/>
    </location>
</feature>
<accession>A0AAN6Q0P8</accession>
<sequence length="128" mass="13895">MAPHADETHPGPNNGRQTTSQDNSNNSYSHSDRNVPKPGEYIQFESLPAGGPLNRWSQVLTRGHDFPGAQRRENEKDKAGSFPAWALCPALGPEASAESFNIAILAPLELARTGQHCQAILCAQWCST</sequence>
<feature type="region of interest" description="Disordered" evidence="1">
    <location>
        <begin position="1"/>
        <end position="79"/>
    </location>
</feature>
<dbReference type="EMBL" id="MU863654">
    <property type="protein sequence ID" value="KAK4098887.1"/>
    <property type="molecule type" value="Genomic_DNA"/>
</dbReference>
<name>A0AAN6Q0P8_9PEZI</name>
<proteinExistence type="predicted"/>
<comment type="caution">
    <text evidence="2">The sequence shown here is derived from an EMBL/GenBank/DDBJ whole genome shotgun (WGS) entry which is preliminary data.</text>
</comment>